<dbReference type="InterPro" id="IPR036038">
    <property type="entry name" value="Aminotransferase-like"/>
</dbReference>
<dbReference type="PANTHER" id="PTHR42743">
    <property type="entry name" value="AMINO-ACID AMINOTRANSFERASE"/>
    <property type="match status" value="1"/>
</dbReference>
<dbReference type="FunFam" id="3.20.10.10:FF:000002">
    <property type="entry name" value="D-alanine aminotransferase"/>
    <property type="match status" value="1"/>
</dbReference>
<dbReference type="Gene3D" id="3.20.10.10">
    <property type="entry name" value="D-amino Acid Aminotransferase, subunit A, domain 2"/>
    <property type="match status" value="1"/>
</dbReference>
<dbReference type="EC" id="4.1.3.38" evidence="8 12"/>
<dbReference type="InterPro" id="IPR017824">
    <property type="entry name" value="Aminodeoxychorismate_lyase_IV"/>
</dbReference>
<dbReference type="PROSITE" id="PS00770">
    <property type="entry name" value="AA_TRANSFER_CLASS_4"/>
    <property type="match status" value="1"/>
</dbReference>
<comment type="similarity">
    <text evidence="2 13">Belongs to the class-IV pyridoxal-phosphate-dependent aminotransferase family.</text>
</comment>
<evidence type="ECO:0000256" key="2">
    <source>
        <dbReference type="ARBA" id="ARBA00009320"/>
    </source>
</evidence>
<keyword evidence="4 14" id="KW-0663">Pyridoxal phosphate</keyword>
<comment type="caution">
    <text evidence="15">The sequence shown here is derived from an EMBL/GenBank/DDBJ whole genome shotgun (WGS) entry which is preliminary data.</text>
</comment>
<comment type="catalytic activity">
    <reaction evidence="9">
        <text>4-amino-4-deoxychorismate = 4-aminobenzoate + pyruvate + H(+)</text>
        <dbReference type="Rhea" id="RHEA:16201"/>
        <dbReference type="ChEBI" id="CHEBI:15361"/>
        <dbReference type="ChEBI" id="CHEBI:15378"/>
        <dbReference type="ChEBI" id="CHEBI:17836"/>
        <dbReference type="ChEBI" id="CHEBI:58406"/>
        <dbReference type="EC" id="4.1.3.38"/>
    </reaction>
</comment>
<evidence type="ECO:0000256" key="12">
    <source>
        <dbReference type="NCBIfam" id="TIGR03461"/>
    </source>
</evidence>
<evidence type="ECO:0000256" key="6">
    <source>
        <dbReference type="ARBA" id="ARBA00023239"/>
    </source>
</evidence>
<dbReference type="GO" id="GO:0008696">
    <property type="term" value="F:4-amino-4-deoxychorismate lyase activity"/>
    <property type="evidence" value="ECO:0007669"/>
    <property type="project" value="UniProtKB-UniRule"/>
</dbReference>
<evidence type="ECO:0000256" key="9">
    <source>
        <dbReference type="ARBA" id="ARBA00049529"/>
    </source>
</evidence>
<reference evidence="15 16" key="1">
    <citation type="submission" date="2019-03" db="EMBL/GenBank/DDBJ databases">
        <title>Genomic Encyclopedia of Type Strains, Phase IV (KMG-IV): sequencing the most valuable type-strain genomes for metagenomic binning, comparative biology and taxonomic classification.</title>
        <authorList>
            <person name="Goeker M."/>
        </authorList>
    </citation>
    <scope>NUCLEOTIDE SEQUENCE [LARGE SCALE GENOMIC DNA]</scope>
    <source>
        <strain evidence="15 16">DSM 103792</strain>
    </source>
</reference>
<dbReference type="PANTHER" id="PTHR42743:SF2">
    <property type="entry name" value="AMINODEOXYCHORISMATE LYASE"/>
    <property type="match status" value="1"/>
</dbReference>
<proteinExistence type="inferred from homology"/>
<comment type="pathway">
    <text evidence="7">Cofactor biosynthesis; tetrahydrofolate biosynthesis; 4-aminobenzoate from chorismate: step 2/2.</text>
</comment>
<evidence type="ECO:0000313" key="16">
    <source>
        <dbReference type="Proteomes" id="UP000295375"/>
    </source>
</evidence>
<evidence type="ECO:0000256" key="14">
    <source>
        <dbReference type="RuleBase" id="RU004516"/>
    </source>
</evidence>
<dbReference type="InterPro" id="IPR043132">
    <property type="entry name" value="BCAT-like_C"/>
</dbReference>
<evidence type="ECO:0000256" key="3">
    <source>
        <dbReference type="ARBA" id="ARBA00011738"/>
    </source>
</evidence>
<dbReference type="InterPro" id="IPR001544">
    <property type="entry name" value="Aminotrans_IV"/>
</dbReference>
<evidence type="ECO:0000256" key="5">
    <source>
        <dbReference type="ARBA" id="ARBA00022909"/>
    </source>
</evidence>
<evidence type="ECO:0000313" key="15">
    <source>
        <dbReference type="EMBL" id="TDQ51261.1"/>
    </source>
</evidence>
<evidence type="ECO:0000256" key="8">
    <source>
        <dbReference type="ARBA" id="ARBA00035676"/>
    </source>
</evidence>
<evidence type="ECO:0000256" key="13">
    <source>
        <dbReference type="RuleBase" id="RU004106"/>
    </source>
</evidence>
<dbReference type="Proteomes" id="UP000295375">
    <property type="component" value="Unassembled WGS sequence"/>
</dbReference>
<dbReference type="NCBIfam" id="NF004761">
    <property type="entry name" value="PRK06092.1"/>
    <property type="match status" value="1"/>
</dbReference>
<dbReference type="InterPro" id="IPR050571">
    <property type="entry name" value="Class-IV_PLP-Dep_Aminotrnsfr"/>
</dbReference>
<comment type="cofactor">
    <cofactor evidence="1 14">
        <name>pyridoxal 5'-phosphate</name>
        <dbReference type="ChEBI" id="CHEBI:597326"/>
    </cofactor>
</comment>
<dbReference type="Pfam" id="PF01063">
    <property type="entry name" value="Aminotran_4"/>
    <property type="match status" value="1"/>
</dbReference>
<evidence type="ECO:0000256" key="10">
    <source>
        <dbReference type="ARBA" id="ARBA00054027"/>
    </source>
</evidence>
<dbReference type="AlphaFoldDB" id="A0A4R6UVL1"/>
<name>A0A4R6UVL1_9GAMM</name>
<keyword evidence="16" id="KW-1185">Reference proteome</keyword>
<evidence type="ECO:0000256" key="1">
    <source>
        <dbReference type="ARBA" id="ARBA00001933"/>
    </source>
</evidence>
<accession>A0A4R6UVL1</accession>
<organism evidence="15 16">
    <name type="scientific">Permianibacter aggregans</name>
    <dbReference type="NCBI Taxonomy" id="1510150"/>
    <lineage>
        <taxon>Bacteria</taxon>
        <taxon>Pseudomonadati</taxon>
        <taxon>Pseudomonadota</taxon>
        <taxon>Gammaproteobacteria</taxon>
        <taxon>Pseudomonadales</taxon>
        <taxon>Pseudomonadaceae</taxon>
        <taxon>Permianibacter</taxon>
    </lineage>
</organism>
<dbReference type="InterPro" id="IPR018300">
    <property type="entry name" value="Aminotrans_IV_CS"/>
</dbReference>
<evidence type="ECO:0000256" key="11">
    <source>
        <dbReference type="ARBA" id="ARBA00069174"/>
    </source>
</evidence>
<dbReference type="SUPFAM" id="SSF56752">
    <property type="entry name" value="D-aminoacid aminotransferase-like PLP-dependent enzymes"/>
    <property type="match status" value="1"/>
</dbReference>
<evidence type="ECO:0000256" key="7">
    <source>
        <dbReference type="ARBA" id="ARBA00035633"/>
    </source>
</evidence>
<gene>
    <name evidence="15" type="ORF">EV696_101234</name>
</gene>
<keyword evidence="5" id="KW-0289">Folate biosynthesis</keyword>
<protein>
    <recommendedName>
        <fullName evidence="11 12">Aminodeoxychorismate lyase</fullName>
        <ecNumber evidence="8 12">4.1.3.38</ecNumber>
    </recommendedName>
</protein>
<keyword evidence="6 15" id="KW-0456">Lyase</keyword>
<dbReference type="GO" id="GO:0030170">
    <property type="term" value="F:pyridoxal phosphate binding"/>
    <property type="evidence" value="ECO:0007669"/>
    <property type="project" value="InterPro"/>
</dbReference>
<dbReference type="EMBL" id="SNYM01000001">
    <property type="protein sequence ID" value="TDQ51261.1"/>
    <property type="molecule type" value="Genomic_DNA"/>
</dbReference>
<sequence length="267" mass="29564">MPIDDRAALFGDSCFTTIAVSQGLPEFLDAHWRRLQESVERLKIASVDWSALRHDIARACDGVSQAVLRVMISRGQSASGYRVPASIQSHRYLSLRDWPEMVNSWAENGIAVRHCTARLSQHALLAGLKHGNRLEQILARAEWHDDSFAEGLMCDQDGFLIEGTCANLFFVDQHGVLCTPSLHMSGVAGVMRSMVLADAELQGLSVQIADFMPDILQTAREVFMTNCVIGVVPVTRVAEQTFPIGALTRQLQQRLIAPLRQQRNSSP</sequence>
<dbReference type="NCBIfam" id="TIGR03461">
    <property type="entry name" value="pabC_Proteo"/>
    <property type="match status" value="1"/>
</dbReference>
<dbReference type="GO" id="GO:0046656">
    <property type="term" value="P:folic acid biosynthetic process"/>
    <property type="evidence" value="ECO:0007669"/>
    <property type="project" value="UniProtKB-KW"/>
</dbReference>
<comment type="function">
    <text evidence="10">Involved in the biosynthesis of p-aminobenzoate (PABA), a precursor of tetrahydrofolate. Converts 4-amino-4-deoxychorismate into 4-aminobenzoate (PABA) and pyruvate.</text>
</comment>
<evidence type="ECO:0000256" key="4">
    <source>
        <dbReference type="ARBA" id="ARBA00022898"/>
    </source>
</evidence>
<comment type="subunit">
    <text evidence="3">Homodimer.</text>
</comment>
<dbReference type="InterPro" id="IPR043131">
    <property type="entry name" value="BCAT-like_N"/>
</dbReference>
<dbReference type="Gene3D" id="3.30.470.10">
    <property type="match status" value="1"/>
</dbReference>
<dbReference type="GO" id="GO:0005829">
    <property type="term" value="C:cytosol"/>
    <property type="evidence" value="ECO:0007669"/>
    <property type="project" value="TreeGrafter"/>
</dbReference>
<dbReference type="GO" id="GO:0008153">
    <property type="term" value="P:4-aminobenzoate biosynthetic process"/>
    <property type="evidence" value="ECO:0007669"/>
    <property type="project" value="UniProtKB-UniRule"/>
</dbReference>